<protein>
    <recommendedName>
        <fullName evidence="3">Serine/threonine-protein phosphatase 7 long form-like protein</fullName>
    </recommendedName>
</protein>
<dbReference type="Proteomes" id="UP000265520">
    <property type="component" value="Unassembled WGS sequence"/>
</dbReference>
<dbReference type="AlphaFoldDB" id="A0A392TZC0"/>
<name>A0A392TZC0_9FABA</name>
<evidence type="ECO:0008006" key="3">
    <source>
        <dbReference type="Google" id="ProtNLM"/>
    </source>
</evidence>
<keyword evidence="2" id="KW-1185">Reference proteome</keyword>
<dbReference type="EMBL" id="LXQA010694548">
    <property type="protein sequence ID" value="MCI66389.1"/>
    <property type="molecule type" value="Genomic_DNA"/>
</dbReference>
<evidence type="ECO:0000313" key="1">
    <source>
        <dbReference type="EMBL" id="MCI66389.1"/>
    </source>
</evidence>
<feature type="non-terminal residue" evidence="1">
    <location>
        <position position="1"/>
    </location>
</feature>
<organism evidence="1 2">
    <name type="scientific">Trifolium medium</name>
    <dbReference type="NCBI Taxonomy" id="97028"/>
    <lineage>
        <taxon>Eukaryota</taxon>
        <taxon>Viridiplantae</taxon>
        <taxon>Streptophyta</taxon>
        <taxon>Embryophyta</taxon>
        <taxon>Tracheophyta</taxon>
        <taxon>Spermatophyta</taxon>
        <taxon>Magnoliopsida</taxon>
        <taxon>eudicotyledons</taxon>
        <taxon>Gunneridae</taxon>
        <taxon>Pentapetalae</taxon>
        <taxon>rosids</taxon>
        <taxon>fabids</taxon>
        <taxon>Fabales</taxon>
        <taxon>Fabaceae</taxon>
        <taxon>Papilionoideae</taxon>
        <taxon>50 kb inversion clade</taxon>
        <taxon>NPAAA clade</taxon>
        <taxon>Hologalegina</taxon>
        <taxon>IRL clade</taxon>
        <taxon>Trifolieae</taxon>
        <taxon>Trifolium</taxon>
    </lineage>
</organism>
<accession>A0A392TZC0</accession>
<proteinExistence type="predicted"/>
<reference evidence="1 2" key="1">
    <citation type="journal article" date="2018" name="Front. Plant Sci.">
        <title>Red Clover (Trifolium pratense) and Zigzag Clover (T. medium) - A Picture of Genomic Similarities and Differences.</title>
        <authorList>
            <person name="Dluhosova J."/>
            <person name="Istvanek J."/>
            <person name="Nedelnik J."/>
            <person name="Repkova J."/>
        </authorList>
    </citation>
    <scope>NUCLEOTIDE SEQUENCE [LARGE SCALE GENOMIC DNA]</scope>
    <source>
        <strain evidence="2">cv. 10/8</strain>
        <tissue evidence="1">Leaf</tissue>
    </source>
</reference>
<sequence>NILTMVEQIDRHWLQHMQCVLTSDMLGSRATLPSDMAQGYMVWYSRILHAYIIPIPEGYSVGSTESDTAV</sequence>
<comment type="caution">
    <text evidence="1">The sequence shown here is derived from an EMBL/GenBank/DDBJ whole genome shotgun (WGS) entry which is preliminary data.</text>
</comment>
<evidence type="ECO:0000313" key="2">
    <source>
        <dbReference type="Proteomes" id="UP000265520"/>
    </source>
</evidence>